<evidence type="ECO:0000313" key="3">
    <source>
        <dbReference type="Proteomes" id="UP000320762"/>
    </source>
</evidence>
<sequence length="185" mass="19988">MHPGHKIPIWYALDVLFPSSCFSYSPRARESARLTSRPTAGPVSLFASREAAVELRPCISPSPSFSPHRPPRGSPATSRVPADCKAAQGCTGWDREVCFASFFLAPRGGLHPARICHFGIASTYLGNNGCRHGKRLLRHAPRCASSQDVPCGFSRRTSKCVPLGMLARSQGAYTAQATSCVRAIF</sequence>
<evidence type="ECO:0000313" key="2">
    <source>
        <dbReference type="EMBL" id="TRM63505.1"/>
    </source>
</evidence>
<comment type="caution">
    <text evidence="2">The sequence shown here is derived from an EMBL/GenBank/DDBJ whole genome shotgun (WGS) entry which is preliminary data.</text>
</comment>
<evidence type="ECO:0000256" key="1">
    <source>
        <dbReference type="SAM" id="MobiDB-lite"/>
    </source>
</evidence>
<dbReference type="AlphaFoldDB" id="A0A550CFC6"/>
<dbReference type="EMBL" id="VDMD01000009">
    <property type="protein sequence ID" value="TRM63505.1"/>
    <property type="molecule type" value="Genomic_DNA"/>
</dbReference>
<feature type="region of interest" description="Disordered" evidence="1">
    <location>
        <begin position="60"/>
        <end position="80"/>
    </location>
</feature>
<reference evidence="2 3" key="1">
    <citation type="journal article" date="2019" name="New Phytol.">
        <title>Comparative genomics reveals unique wood-decay strategies and fruiting body development in the Schizophyllaceae.</title>
        <authorList>
            <person name="Almasi E."/>
            <person name="Sahu N."/>
            <person name="Krizsan K."/>
            <person name="Balint B."/>
            <person name="Kovacs G.M."/>
            <person name="Kiss B."/>
            <person name="Cseklye J."/>
            <person name="Drula E."/>
            <person name="Henrissat B."/>
            <person name="Nagy I."/>
            <person name="Chovatia M."/>
            <person name="Adam C."/>
            <person name="LaButti K."/>
            <person name="Lipzen A."/>
            <person name="Riley R."/>
            <person name="Grigoriev I.V."/>
            <person name="Nagy L.G."/>
        </authorList>
    </citation>
    <scope>NUCLEOTIDE SEQUENCE [LARGE SCALE GENOMIC DNA]</scope>
    <source>
        <strain evidence="2 3">NL-1724</strain>
    </source>
</reference>
<name>A0A550CFC6_9AGAR</name>
<gene>
    <name evidence="2" type="ORF">BD626DRAFT_272666</name>
</gene>
<dbReference type="Proteomes" id="UP000320762">
    <property type="component" value="Unassembled WGS sequence"/>
</dbReference>
<accession>A0A550CFC6</accession>
<proteinExistence type="predicted"/>
<organism evidence="2 3">
    <name type="scientific">Schizophyllum amplum</name>
    <dbReference type="NCBI Taxonomy" id="97359"/>
    <lineage>
        <taxon>Eukaryota</taxon>
        <taxon>Fungi</taxon>
        <taxon>Dikarya</taxon>
        <taxon>Basidiomycota</taxon>
        <taxon>Agaricomycotina</taxon>
        <taxon>Agaricomycetes</taxon>
        <taxon>Agaricomycetidae</taxon>
        <taxon>Agaricales</taxon>
        <taxon>Schizophyllaceae</taxon>
        <taxon>Schizophyllum</taxon>
    </lineage>
</organism>
<keyword evidence="3" id="KW-1185">Reference proteome</keyword>
<protein>
    <submittedName>
        <fullName evidence="2">Uncharacterized protein</fullName>
    </submittedName>
</protein>